<gene>
    <name evidence="2" type="ORF">I553_3169</name>
</gene>
<dbReference type="PATRIC" id="fig|1299334.3.peg.677"/>
<comment type="caution">
    <text evidence="2">The sequence shown here is derived from an EMBL/GenBank/DDBJ whole genome shotgun (WGS) entry which is preliminary data.</text>
</comment>
<dbReference type="EMBL" id="JAOB01000010">
    <property type="protein sequence ID" value="EUA75277.1"/>
    <property type="molecule type" value="Genomic_DNA"/>
</dbReference>
<sequence length="88" mass="9127">MSSPVVAALTSVIDPLRVEPVPPPQRRLIVGAWHDRMAMREPALALQQRWAANFTGTTAVMSATCSPAGAGRVGAVPAQGHRRSGAGG</sequence>
<proteinExistence type="predicted"/>
<feature type="compositionally biased region" description="Low complexity" evidence="1">
    <location>
        <begin position="69"/>
        <end position="79"/>
    </location>
</feature>
<protein>
    <submittedName>
        <fullName evidence="2">Uncharacterized protein</fullName>
    </submittedName>
</protein>
<name>X8E346_MYCXE</name>
<evidence type="ECO:0000313" key="2">
    <source>
        <dbReference type="EMBL" id="EUA75277.1"/>
    </source>
</evidence>
<feature type="region of interest" description="Disordered" evidence="1">
    <location>
        <begin position="69"/>
        <end position="88"/>
    </location>
</feature>
<evidence type="ECO:0000256" key="1">
    <source>
        <dbReference type="SAM" id="MobiDB-lite"/>
    </source>
</evidence>
<accession>X8E346</accession>
<dbReference type="AlphaFoldDB" id="X8E346"/>
<organism evidence="2">
    <name type="scientific">Mycobacterium xenopi 4042</name>
    <dbReference type="NCBI Taxonomy" id="1299334"/>
    <lineage>
        <taxon>Bacteria</taxon>
        <taxon>Bacillati</taxon>
        <taxon>Actinomycetota</taxon>
        <taxon>Actinomycetes</taxon>
        <taxon>Mycobacteriales</taxon>
        <taxon>Mycobacteriaceae</taxon>
        <taxon>Mycobacterium</taxon>
    </lineage>
</organism>
<reference evidence="2" key="1">
    <citation type="submission" date="2014-01" db="EMBL/GenBank/DDBJ databases">
        <authorList>
            <person name="Brown-Elliot B."/>
            <person name="Wallace R."/>
            <person name="Lenaerts A."/>
            <person name="Ordway D."/>
            <person name="DeGroote M.A."/>
            <person name="Parker T."/>
            <person name="Sizemore C."/>
            <person name="Tallon L.J."/>
            <person name="Sadzewicz L.K."/>
            <person name="Sengamalay N."/>
            <person name="Fraser C.M."/>
            <person name="Hine E."/>
            <person name="Shefchek K.A."/>
            <person name="Das S.P."/>
            <person name="Tettelin H."/>
        </authorList>
    </citation>
    <scope>NUCLEOTIDE SEQUENCE [LARGE SCALE GENOMIC DNA]</scope>
    <source>
        <strain evidence="2">4042</strain>
    </source>
</reference>